<dbReference type="InterPro" id="IPR044839">
    <property type="entry name" value="NDR1-like"/>
</dbReference>
<dbReference type="InterPro" id="IPR005199">
    <property type="entry name" value="Glyco_hydro_79"/>
</dbReference>
<keyword evidence="4 6" id="KW-0472">Membrane</keyword>
<comment type="caution">
    <text evidence="8">The sequence shown here is derived from an EMBL/GenBank/DDBJ whole genome shotgun (WGS) entry which is preliminary data.</text>
</comment>
<dbReference type="PANTHER" id="PTHR31234">
    <property type="entry name" value="LATE EMBRYOGENESIS ABUNDANT (LEA) HYDROXYPROLINE-RICH GLYCOPROTEIN FAMILY"/>
    <property type="match status" value="1"/>
</dbReference>
<evidence type="ECO:0000256" key="2">
    <source>
        <dbReference type="ARBA" id="ARBA00022692"/>
    </source>
</evidence>
<evidence type="ECO:0000256" key="3">
    <source>
        <dbReference type="ARBA" id="ARBA00022989"/>
    </source>
</evidence>
<keyword evidence="3 6" id="KW-1133">Transmembrane helix</keyword>
<dbReference type="Proteomes" id="UP000636800">
    <property type="component" value="Chromosome 10"/>
</dbReference>
<evidence type="ECO:0000256" key="5">
    <source>
        <dbReference type="SAM" id="MobiDB-lite"/>
    </source>
</evidence>
<dbReference type="AlphaFoldDB" id="A0A835Q6T6"/>
<dbReference type="Gene3D" id="3.20.20.80">
    <property type="entry name" value="Glycosidases"/>
    <property type="match status" value="1"/>
</dbReference>
<keyword evidence="2 6" id="KW-0812">Transmembrane</keyword>
<feature type="region of interest" description="Disordered" evidence="5">
    <location>
        <begin position="1"/>
        <end position="20"/>
    </location>
</feature>
<dbReference type="Pfam" id="PF03168">
    <property type="entry name" value="LEA_2"/>
    <property type="match status" value="1"/>
</dbReference>
<dbReference type="PANTHER" id="PTHR31234:SF4">
    <property type="entry name" value="EXPRESSED PROTEIN"/>
    <property type="match status" value="1"/>
</dbReference>
<evidence type="ECO:0000256" key="4">
    <source>
        <dbReference type="ARBA" id="ARBA00023136"/>
    </source>
</evidence>
<protein>
    <recommendedName>
        <fullName evidence="7">Late embryogenesis abundant protein LEA-2 subgroup domain-containing protein</fullName>
    </recommendedName>
</protein>
<evidence type="ECO:0000256" key="6">
    <source>
        <dbReference type="SAM" id="Phobius"/>
    </source>
</evidence>
<feature type="transmembrane region" description="Helical" evidence="6">
    <location>
        <begin position="62"/>
        <end position="92"/>
    </location>
</feature>
<sequence>MGATQDTTSEQSQTLLPPPQTSPIYGFPVALPPPPDDHPPAYVLLPVYPLVRRRRRLRCCYLPCHPVLSASSYLVALASFLFLLACSLFLVWPSNPEISVVGIRLDRFRIAPLPLSSIDIAMGLNIKIENPDLFSIDYSSIHSSLFYRGEDLGSVTTLGGRIAARRVSYVDADLHLDGVRLLGDLFYLIGDVAKGSVPFDSVTEIKGRLRIFFFDVPIKGKISCVVHVKPEDQSIRYEDCRPVMQVMVVKGFEESHSNKCYQRKRYWSKRDADQFGKDLVTLKVLIDELYQNSSSKPKILAPGGFYEKAWYDKMLQTSGSGVVDGVTHHIYNLGGG</sequence>
<keyword evidence="9" id="KW-1185">Reference proteome</keyword>
<feature type="domain" description="Late embryogenesis abundant protein LEA-2 subgroup" evidence="7">
    <location>
        <begin position="126"/>
        <end position="219"/>
    </location>
</feature>
<dbReference type="SUPFAM" id="SSF117070">
    <property type="entry name" value="LEA14-like"/>
    <property type="match status" value="1"/>
</dbReference>
<dbReference type="Pfam" id="PF03662">
    <property type="entry name" value="Glyco_hydro_79n"/>
    <property type="match status" value="1"/>
</dbReference>
<evidence type="ECO:0000259" key="7">
    <source>
        <dbReference type="Pfam" id="PF03168"/>
    </source>
</evidence>
<evidence type="ECO:0000256" key="1">
    <source>
        <dbReference type="ARBA" id="ARBA00004167"/>
    </source>
</evidence>
<dbReference type="GO" id="GO:0098542">
    <property type="term" value="P:defense response to other organism"/>
    <property type="evidence" value="ECO:0007669"/>
    <property type="project" value="InterPro"/>
</dbReference>
<dbReference type="OrthoDB" id="185618at2759"/>
<evidence type="ECO:0000313" key="9">
    <source>
        <dbReference type="Proteomes" id="UP000636800"/>
    </source>
</evidence>
<feature type="compositionally biased region" description="Polar residues" evidence="5">
    <location>
        <begin position="1"/>
        <end position="15"/>
    </location>
</feature>
<dbReference type="InterPro" id="IPR004864">
    <property type="entry name" value="LEA_2"/>
</dbReference>
<dbReference type="Gene3D" id="2.60.40.1820">
    <property type="match status" value="1"/>
</dbReference>
<dbReference type="GO" id="GO:0016798">
    <property type="term" value="F:hydrolase activity, acting on glycosyl bonds"/>
    <property type="evidence" value="ECO:0007669"/>
    <property type="project" value="InterPro"/>
</dbReference>
<dbReference type="GO" id="GO:0016020">
    <property type="term" value="C:membrane"/>
    <property type="evidence" value="ECO:0007669"/>
    <property type="project" value="UniProtKB-SubCell"/>
</dbReference>
<organism evidence="8 9">
    <name type="scientific">Vanilla planifolia</name>
    <name type="common">Vanilla</name>
    <dbReference type="NCBI Taxonomy" id="51239"/>
    <lineage>
        <taxon>Eukaryota</taxon>
        <taxon>Viridiplantae</taxon>
        <taxon>Streptophyta</taxon>
        <taxon>Embryophyta</taxon>
        <taxon>Tracheophyta</taxon>
        <taxon>Spermatophyta</taxon>
        <taxon>Magnoliopsida</taxon>
        <taxon>Liliopsida</taxon>
        <taxon>Asparagales</taxon>
        <taxon>Orchidaceae</taxon>
        <taxon>Vanilloideae</taxon>
        <taxon>Vanilleae</taxon>
        <taxon>Vanilla</taxon>
    </lineage>
</organism>
<dbReference type="EMBL" id="JADCNL010000010">
    <property type="protein sequence ID" value="KAG0463548.1"/>
    <property type="molecule type" value="Genomic_DNA"/>
</dbReference>
<proteinExistence type="predicted"/>
<gene>
    <name evidence="8" type="ORF">HPP92_019617</name>
</gene>
<evidence type="ECO:0000313" key="8">
    <source>
        <dbReference type="EMBL" id="KAG0463548.1"/>
    </source>
</evidence>
<name>A0A835Q6T6_VANPL</name>
<comment type="subcellular location">
    <subcellularLocation>
        <location evidence="1">Membrane</location>
        <topology evidence="1">Single-pass membrane protein</topology>
    </subcellularLocation>
</comment>
<accession>A0A835Q6T6</accession>
<reference evidence="8 9" key="1">
    <citation type="journal article" date="2020" name="Nat. Food">
        <title>A phased Vanilla planifolia genome enables genetic improvement of flavour and production.</title>
        <authorList>
            <person name="Hasing T."/>
            <person name="Tang H."/>
            <person name="Brym M."/>
            <person name="Khazi F."/>
            <person name="Huang T."/>
            <person name="Chambers A.H."/>
        </authorList>
    </citation>
    <scope>NUCLEOTIDE SEQUENCE [LARGE SCALE GENOMIC DNA]</scope>
    <source>
        <tissue evidence="8">Leaf</tissue>
    </source>
</reference>